<protein>
    <submittedName>
        <fullName evidence="6">Insecticide toxin TcdB-like protein</fullName>
    </submittedName>
</protein>
<evidence type="ECO:0000313" key="6">
    <source>
        <dbReference type="EMBL" id="TCT28442.1"/>
    </source>
</evidence>
<keyword evidence="2" id="KW-0964">Secreted</keyword>
<evidence type="ECO:0000256" key="3">
    <source>
        <dbReference type="ARBA" id="ARBA00023026"/>
    </source>
</evidence>
<dbReference type="Pfam" id="PF12256">
    <property type="entry name" value="TcdB_toxin_midN"/>
    <property type="match status" value="1"/>
</dbReference>
<dbReference type="PRINTS" id="PR01341">
    <property type="entry name" value="SALSPVBPROT"/>
</dbReference>
<comment type="caution">
    <text evidence="6">The sequence shown here is derived from an EMBL/GenBank/DDBJ whole genome shotgun (WGS) entry which is preliminary data.</text>
</comment>
<dbReference type="Pfam" id="PF12255">
    <property type="entry name" value="TcdB_toxin_midC"/>
    <property type="match status" value="1"/>
</dbReference>
<feature type="domain" description="Insecticide toxin TcdB middle/C-terminal" evidence="4">
    <location>
        <begin position="873"/>
        <end position="1008"/>
    </location>
</feature>
<dbReference type="EMBL" id="SMAS01000017">
    <property type="protein sequence ID" value="TCT28442.1"/>
    <property type="molecule type" value="Genomic_DNA"/>
</dbReference>
<dbReference type="SUPFAM" id="SSF69318">
    <property type="entry name" value="Integrin alpha N-terminal domain"/>
    <property type="match status" value="1"/>
</dbReference>
<dbReference type="GO" id="GO:0005737">
    <property type="term" value="C:cytoplasm"/>
    <property type="evidence" value="ECO:0007669"/>
    <property type="project" value="InterPro"/>
</dbReference>
<accession>A0A4R3NEP1</accession>
<dbReference type="InterPro" id="IPR022045">
    <property type="entry name" value="TcdB_toxin_mid/N"/>
</dbReference>
<dbReference type="OrthoDB" id="6510336at2"/>
<evidence type="ECO:0000259" key="4">
    <source>
        <dbReference type="Pfam" id="PF12255"/>
    </source>
</evidence>
<dbReference type="Proteomes" id="UP000295055">
    <property type="component" value="Unassembled WGS sequence"/>
</dbReference>
<gene>
    <name evidence="6" type="ORF">EC835_1171</name>
</gene>
<dbReference type="InterPro" id="IPR003284">
    <property type="entry name" value="Sal_SpvB"/>
</dbReference>
<proteinExistence type="predicted"/>
<dbReference type="RefSeq" id="WP_132497313.1">
    <property type="nucleotide sequence ID" value="NZ_SMAS01000017.1"/>
</dbReference>
<reference evidence="6 7" key="1">
    <citation type="submission" date="2019-03" db="EMBL/GenBank/DDBJ databases">
        <title>Genomic analyses of the natural microbiome of Caenorhabditis elegans.</title>
        <authorList>
            <person name="Samuel B."/>
        </authorList>
    </citation>
    <scope>NUCLEOTIDE SEQUENCE [LARGE SCALE GENOMIC DNA]</scope>
    <source>
        <strain evidence="6 7">JUb102</strain>
    </source>
</reference>
<dbReference type="GO" id="GO:0005576">
    <property type="term" value="C:extracellular region"/>
    <property type="evidence" value="ECO:0007669"/>
    <property type="project" value="UniProtKB-SubCell"/>
</dbReference>
<dbReference type="InterPro" id="IPR028994">
    <property type="entry name" value="Integrin_alpha_N"/>
</dbReference>
<evidence type="ECO:0000259" key="5">
    <source>
        <dbReference type="Pfam" id="PF12256"/>
    </source>
</evidence>
<sequence length="1010" mass="113332">MQHSDSIVLDAPSLPKSGGTISGLKGSMAAAGSDGAATLTLPLPISTGRGYAPSLSLSYHSRAGNGPFGMGWNINLLTIRRRTHRGVPTYQDSDEFTGPDGEVLVPALRADGSAEIRQTSTLLNESLGETYSVHVYRSRVESDFSRVEYWVSQDKNNRDFWVLYSPDGSLHLLGRHIQARLCHSDNPVKTAEWLIESSVSATGEQIYYQYQTENDENCDDWEKENHPTVAQRYLSAVWYGNRKASRRLPAVMSPPSINDWLFLLVADYGERETDILTMPSWLMPGQGDWVCREDFFSGWEYGFEIRTRRLCRQFLMYHFISALAEKEVMQTQTPPQLISRLLLEYTLTSSFSMLKTIQQVGYEPDGTLCALPPVNLEWQTFSKPDVDDITWQVREDLANQNPFQSYQMVDLNGEGLPGILFQDSNAWWYRAPERLVGDNSDAITWGNPTLLSNIPVTREGGALIDFNGDGYLEWIMLTQGIAGYYERTQEREWKNFTPLLAIPTESGHPQSLLADITGAGLTDIVLIGPKSMRIYSGTGEGWKKARSVAQSAGITLPVPSTDARVLVAFSDVVGSGQQHLVEVRAEGVRYWPNIGHGLFASPVRIPGFSQPTESFDPNQLFFADIDGSGTIDLIYALSDHLLIYCNQSGNFFAEPFIVPLPEGIYYDHNCSLQVADIQGLGMASLVLTTTIPSPRHWVCHFSEKKSGLISEMNNNMGAKHSLHYRSSTQFWLDEKAEAVAAGKPQPICRLPFALHALAYTSITDEITGNQLTSTILYRHGVWDGREKEFLGFGFVELRDTDVSVDSETSSDICMPTITKSWYATGLPSVDNRLSEEYWRGDIQAFTGFKPRFTISSGNDERVYTIPNKDIAFWLNRGMKGMLLRRECFGADGSSLADIAYTVTEMRPQVRILSADGIYPVVWPVVVESRTYTYERMINDPQCSQQILLSSDSYGHPLKQVNIFYPRRELNDIRLYPDTLPDGLLMASVDEQQKILRLTLEQKAWHLLSDI</sequence>
<organism evidence="6 7">
    <name type="scientific">Providencia alcalifaciens</name>
    <dbReference type="NCBI Taxonomy" id="126385"/>
    <lineage>
        <taxon>Bacteria</taxon>
        <taxon>Pseudomonadati</taxon>
        <taxon>Pseudomonadota</taxon>
        <taxon>Gammaproteobacteria</taxon>
        <taxon>Enterobacterales</taxon>
        <taxon>Morganellaceae</taxon>
        <taxon>Providencia</taxon>
    </lineage>
</organism>
<comment type="subcellular location">
    <subcellularLocation>
        <location evidence="1">Secreted</location>
    </subcellularLocation>
</comment>
<evidence type="ECO:0000313" key="7">
    <source>
        <dbReference type="Proteomes" id="UP000295055"/>
    </source>
</evidence>
<evidence type="ECO:0000256" key="1">
    <source>
        <dbReference type="ARBA" id="ARBA00004613"/>
    </source>
</evidence>
<feature type="domain" description="Insecticide toxin TcdB middle/N-terminal" evidence="5">
    <location>
        <begin position="648"/>
        <end position="825"/>
    </location>
</feature>
<feature type="non-terminal residue" evidence="6">
    <location>
        <position position="1010"/>
    </location>
</feature>
<dbReference type="Pfam" id="PF03534">
    <property type="entry name" value="SpvB"/>
    <property type="match status" value="1"/>
</dbReference>
<keyword evidence="3" id="KW-0843">Virulence</keyword>
<dbReference type="InterPro" id="IPR022044">
    <property type="entry name" value="TcdB_toxin_mid/C"/>
</dbReference>
<dbReference type="AlphaFoldDB" id="A0A4R3NEP1"/>
<evidence type="ECO:0000256" key="2">
    <source>
        <dbReference type="ARBA" id="ARBA00022525"/>
    </source>
</evidence>
<name>A0A4R3NEP1_9GAMM</name>